<organism evidence="3 4">
    <name type="scientific">Plastoroseomonas hellenica</name>
    <dbReference type="NCBI Taxonomy" id="2687306"/>
    <lineage>
        <taxon>Bacteria</taxon>
        <taxon>Pseudomonadati</taxon>
        <taxon>Pseudomonadota</taxon>
        <taxon>Alphaproteobacteria</taxon>
        <taxon>Acetobacterales</taxon>
        <taxon>Acetobacteraceae</taxon>
        <taxon>Plastoroseomonas</taxon>
    </lineage>
</organism>
<dbReference type="EMBL" id="JAAGBB010000024">
    <property type="protein sequence ID" value="MBR0666597.1"/>
    <property type="molecule type" value="Genomic_DNA"/>
</dbReference>
<proteinExistence type="inferred from homology"/>
<accession>A0ABS5F230</accession>
<evidence type="ECO:0000256" key="1">
    <source>
        <dbReference type="ARBA" id="ARBA00006484"/>
    </source>
</evidence>
<dbReference type="InterPro" id="IPR036291">
    <property type="entry name" value="NAD(P)-bd_dom_sf"/>
</dbReference>
<dbReference type="Pfam" id="PF13561">
    <property type="entry name" value="adh_short_C2"/>
    <property type="match status" value="1"/>
</dbReference>
<dbReference type="CDD" id="cd05233">
    <property type="entry name" value="SDR_c"/>
    <property type="match status" value="1"/>
</dbReference>
<comment type="similarity">
    <text evidence="1">Belongs to the short-chain dehydrogenases/reductases (SDR) family.</text>
</comment>
<keyword evidence="2" id="KW-0560">Oxidoreductase</keyword>
<gene>
    <name evidence="3" type="ORF">GXW71_19720</name>
</gene>
<evidence type="ECO:0000313" key="4">
    <source>
        <dbReference type="Proteomes" id="UP001196870"/>
    </source>
</evidence>
<reference evidence="4" key="1">
    <citation type="journal article" date="2021" name="Syst. Appl. Microbiol.">
        <title>Roseomonas hellenica sp. nov., isolated from roots of wild-growing Alkanna tinctoria.</title>
        <authorList>
            <person name="Rat A."/>
            <person name="Naranjo H.D."/>
            <person name="Lebbe L."/>
            <person name="Cnockaert M."/>
            <person name="Krigas N."/>
            <person name="Grigoriadou K."/>
            <person name="Maloupa E."/>
            <person name="Willems A."/>
        </authorList>
    </citation>
    <scope>NUCLEOTIDE SEQUENCE [LARGE SCALE GENOMIC DNA]</scope>
    <source>
        <strain evidence="4">LMG 31523</strain>
    </source>
</reference>
<keyword evidence="4" id="KW-1185">Reference proteome</keyword>
<evidence type="ECO:0000256" key="2">
    <source>
        <dbReference type="ARBA" id="ARBA00023002"/>
    </source>
</evidence>
<dbReference type="PANTHER" id="PTHR24321">
    <property type="entry name" value="DEHYDROGENASES, SHORT CHAIN"/>
    <property type="match status" value="1"/>
</dbReference>
<dbReference type="RefSeq" id="WP_211854301.1">
    <property type="nucleotide sequence ID" value="NZ_JAAGBB010000024.1"/>
</dbReference>
<protein>
    <submittedName>
        <fullName evidence="3">SDR family oxidoreductase</fullName>
    </submittedName>
</protein>
<dbReference type="InterPro" id="IPR002347">
    <property type="entry name" value="SDR_fam"/>
</dbReference>
<evidence type="ECO:0000313" key="3">
    <source>
        <dbReference type="EMBL" id="MBR0666597.1"/>
    </source>
</evidence>
<dbReference type="Gene3D" id="3.40.50.720">
    <property type="entry name" value="NAD(P)-binding Rossmann-like Domain"/>
    <property type="match status" value="1"/>
</dbReference>
<sequence>MIQPCTTPLTVDLTGLRVAISAGAGGIGRVMADSFAACGASVFVCDVDREALDACPHPKMEADMADAAACEGFVESALASLGGLDVLVNNAGIAGPTARVEDVRTEDLERTMSIDIESFFHCARRAVPALRAAGGGAVVNLSSAAGRFGFPLRSPYAAAKWGVIGFTKSLAIELGPDGIRVNAILPGLVAGDRIRRVIEAKAQAEGIPFRDKEAQLLAANSLRTYVTQQDIANMALYLCSPFGRSISGQALSIDGDIQFLA</sequence>
<dbReference type="InterPro" id="IPR020904">
    <property type="entry name" value="Sc_DH/Rdtase_CS"/>
</dbReference>
<dbReference type="PROSITE" id="PS00061">
    <property type="entry name" value="ADH_SHORT"/>
    <property type="match status" value="1"/>
</dbReference>
<name>A0ABS5F230_9PROT</name>
<dbReference type="SUPFAM" id="SSF51735">
    <property type="entry name" value="NAD(P)-binding Rossmann-fold domains"/>
    <property type="match status" value="1"/>
</dbReference>
<comment type="caution">
    <text evidence="3">The sequence shown here is derived from an EMBL/GenBank/DDBJ whole genome shotgun (WGS) entry which is preliminary data.</text>
</comment>
<dbReference type="Proteomes" id="UP001196870">
    <property type="component" value="Unassembled WGS sequence"/>
</dbReference>
<dbReference type="PRINTS" id="PR00081">
    <property type="entry name" value="GDHRDH"/>
</dbReference>
<dbReference type="PRINTS" id="PR00080">
    <property type="entry name" value="SDRFAMILY"/>
</dbReference>
<dbReference type="PANTHER" id="PTHR24321:SF8">
    <property type="entry name" value="ESTRADIOL 17-BETA-DEHYDROGENASE 8-RELATED"/>
    <property type="match status" value="1"/>
</dbReference>